<protein>
    <submittedName>
        <fullName evidence="1">Uncharacterized protein</fullName>
    </submittedName>
</protein>
<reference evidence="1 2" key="2">
    <citation type="journal article" date="2017" name="Genome Announc.">
        <title>Draft genome sequence of Aquitalea magnusonii strain H3, a plant growth-promoting bacterium of duckweed Lemna minor.</title>
        <authorList>
            <person name="Ishizawa H."/>
            <person name="Kuroda M."/>
            <person name="Ike M."/>
        </authorList>
    </citation>
    <scope>NUCLEOTIDE SEQUENCE [LARGE SCALE GENOMIC DNA]</scope>
    <source>
        <strain evidence="1 2">H3</strain>
    </source>
</reference>
<accession>A0A3G9G8W9</accession>
<gene>
    <name evidence="1" type="ORF">DLM_0756</name>
</gene>
<evidence type="ECO:0000313" key="1">
    <source>
        <dbReference type="EMBL" id="BBF84408.1"/>
    </source>
</evidence>
<dbReference type="OrthoDB" id="8588367at2"/>
<proteinExistence type="predicted"/>
<reference evidence="2" key="3">
    <citation type="journal article" date="2017" name="Plant Physiol. Biochem.">
        <title>Differential oxidative and antioxidative response of duckweed Lemna minor toward plant growth promoting/inhibiting bacteria.</title>
        <authorList>
            <person name="Ishizawa H."/>
            <person name="Kuroda M."/>
            <person name="Morikawa M."/>
            <person name="Ike M."/>
        </authorList>
    </citation>
    <scope>NUCLEOTIDE SEQUENCE [LARGE SCALE GENOMIC DNA]</scope>
    <source>
        <strain evidence="2">H3</strain>
    </source>
</reference>
<organism evidence="1 2">
    <name type="scientific">Aquitalea magnusonii</name>
    <dbReference type="NCBI Taxonomy" id="332411"/>
    <lineage>
        <taxon>Bacteria</taxon>
        <taxon>Pseudomonadati</taxon>
        <taxon>Pseudomonadota</taxon>
        <taxon>Betaproteobacteria</taxon>
        <taxon>Neisseriales</taxon>
        <taxon>Chromobacteriaceae</taxon>
        <taxon>Aquitalea</taxon>
    </lineage>
</organism>
<dbReference type="EMBL" id="AP018823">
    <property type="protein sequence ID" value="BBF84408.1"/>
    <property type="molecule type" value="Genomic_DNA"/>
</dbReference>
<dbReference type="KEGG" id="amah:DLM_0756"/>
<dbReference type="RefSeq" id="WP_089082705.1">
    <property type="nucleotide sequence ID" value="NZ_AP018823.1"/>
</dbReference>
<dbReference type="Proteomes" id="UP000198290">
    <property type="component" value="Chromosome"/>
</dbReference>
<evidence type="ECO:0000313" key="2">
    <source>
        <dbReference type="Proteomes" id="UP000198290"/>
    </source>
</evidence>
<reference evidence="2" key="1">
    <citation type="journal article" date="2017" name="Biotechnol. Biofuels">
        <title>Evaluation of environmental bacterial communities as a factor affecting the growth of duckweed Lemna minor.</title>
        <authorList>
            <person name="Ishizawa H."/>
            <person name="Kuroda M."/>
            <person name="Morikawa M."/>
            <person name="Ike M."/>
        </authorList>
    </citation>
    <scope>NUCLEOTIDE SEQUENCE [LARGE SCALE GENOMIC DNA]</scope>
    <source>
        <strain evidence="2">H3</strain>
    </source>
</reference>
<sequence length="223" mass="25013">MMKITAKQNVGLDTTAWTAPHNRRGKLLPVGTARDDVVGSAELGEYLDWVAWLDDLARRAGQGQDEEARQLALAKLRFLLRRVQHLREQMMNGGRGQAKSGLERLSRLVDEWVQVVQELTGRQPDVVDDWPLPYRLYSRQVAATPLPQPGPLASERRRRVRSSGNMLLPQEQQVAWLVLHGIRFLLALVGEGFGMTQHPILLQIKQQLARVLPLLGPEQAASG</sequence>
<name>A0A3G9G8W9_9NEIS</name>
<dbReference type="AlphaFoldDB" id="A0A3G9G8W9"/>
<keyword evidence="2" id="KW-1185">Reference proteome</keyword>